<evidence type="ECO:0000313" key="2">
    <source>
        <dbReference type="Proteomes" id="UP000250266"/>
    </source>
</evidence>
<organism evidence="1 2">
    <name type="scientific">Lepidopterella palustris CBS 459.81</name>
    <dbReference type="NCBI Taxonomy" id="1314670"/>
    <lineage>
        <taxon>Eukaryota</taxon>
        <taxon>Fungi</taxon>
        <taxon>Dikarya</taxon>
        <taxon>Ascomycota</taxon>
        <taxon>Pezizomycotina</taxon>
        <taxon>Dothideomycetes</taxon>
        <taxon>Pleosporomycetidae</taxon>
        <taxon>Mytilinidiales</taxon>
        <taxon>Argynnaceae</taxon>
        <taxon>Lepidopterella</taxon>
    </lineage>
</organism>
<gene>
    <name evidence="1" type="ORF">K432DRAFT_387381</name>
</gene>
<evidence type="ECO:0000313" key="1">
    <source>
        <dbReference type="EMBL" id="OCK73466.1"/>
    </source>
</evidence>
<name>A0A8E2DXR3_9PEZI</name>
<dbReference type="EMBL" id="KV745766">
    <property type="protein sequence ID" value="OCK73466.1"/>
    <property type="molecule type" value="Genomic_DNA"/>
</dbReference>
<keyword evidence="2" id="KW-1185">Reference proteome</keyword>
<proteinExistence type="predicted"/>
<reference evidence="1 2" key="1">
    <citation type="journal article" date="2016" name="Nat. Commun.">
        <title>Ectomycorrhizal ecology is imprinted in the genome of the dominant symbiotic fungus Cenococcum geophilum.</title>
        <authorList>
            <consortium name="DOE Joint Genome Institute"/>
            <person name="Peter M."/>
            <person name="Kohler A."/>
            <person name="Ohm R.A."/>
            <person name="Kuo A."/>
            <person name="Krutzmann J."/>
            <person name="Morin E."/>
            <person name="Arend M."/>
            <person name="Barry K.W."/>
            <person name="Binder M."/>
            <person name="Choi C."/>
            <person name="Clum A."/>
            <person name="Copeland A."/>
            <person name="Grisel N."/>
            <person name="Haridas S."/>
            <person name="Kipfer T."/>
            <person name="LaButti K."/>
            <person name="Lindquist E."/>
            <person name="Lipzen A."/>
            <person name="Maire R."/>
            <person name="Meier B."/>
            <person name="Mihaltcheva S."/>
            <person name="Molinier V."/>
            <person name="Murat C."/>
            <person name="Poggeler S."/>
            <person name="Quandt C.A."/>
            <person name="Sperisen C."/>
            <person name="Tritt A."/>
            <person name="Tisserant E."/>
            <person name="Crous P.W."/>
            <person name="Henrissat B."/>
            <person name="Nehls U."/>
            <person name="Egli S."/>
            <person name="Spatafora J.W."/>
            <person name="Grigoriev I.V."/>
            <person name="Martin F.M."/>
        </authorList>
    </citation>
    <scope>NUCLEOTIDE SEQUENCE [LARGE SCALE GENOMIC DNA]</scope>
    <source>
        <strain evidence="1 2">CBS 459.81</strain>
    </source>
</reference>
<dbReference type="Proteomes" id="UP000250266">
    <property type="component" value="Unassembled WGS sequence"/>
</dbReference>
<accession>A0A8E2DXR3</accession>
<dbReference type="AlphaFoldDB" id="A0A8E2DXR3"/>
<sequence>MCYAWGVKTQYKKCHHYYIEVDFRYCQYQCGAGGFAEILYSSAKSSKINAYCPSCQSLVNRRDVLKGMLKQKPQTRGQADLAIRESFSGVGGWGGAFTPSDVNQDMNSDQRMMWRNELANITAELNGLGQLDYTGHTDYAPNVVRWQARR</sequence>
<protein>
    <submittedName>
        <fullName evidence="1">Uncharacterized protein</fullName>
    </submittedName>
</protein>